<dbReference type="AlphaFoldDB" id="A0A6C0K2J0"/>
<proteinExistence type="predicted"/>
<sequence>MFNVIFSVVLGVGLVCLFRPQCKGDSCTQVKAPPLQEWDKSTYRMGSKCYTYTSEIVDCAGHEEFVEAFRNRQSRISRDE</sequence>
<accession>A0A6C0K2J0</accession>
<name>A0A6C0K2J0_9ZZZZ</name>
<evidence type="ECO:0000313" key="1">
    <source>
        <dbReference type="EMBL" id="QHU11351.1"/>
    </source>
</evidence>
<dbReference type="EMBL" id="MN740781">
    <property type="protein sequence ID" value="QHU11351.1"/>
    <property type="molecule type" value="Genomic_DNA"/>
</dbReference>
<protein>
    <submittedName>
        <fullName evidence="1">Uncharacterized protein</fullName>
    </submittedName>
</protein>
<organism evidence="1">
    <name type="scientific">viral metagenome</name>
    <dbReference type="NCBI Taxonomy" id="1070528"/>
    <lineage>
        <taxon>unclassified sequences</taxon>
        <taxon>metagenomes</taxon>
        <taxon>organismal metagenomes</taxon>
    </lineage>
</organism>
<reference evidence="1" key="1">
    <citation type="journal article" date="2020" name="Nature">
        <title>Giant virus diversity and host interactions through global metagenomics.</title>
        <authorList>
            <person name="Schulz F."/>
            <person name="Roux S."/>
            <person name="Paez-Espino D."/>
            <person name="Jungbluth S."/>
            <person name="Walsh D.A."/>
            <person name="Denef V.J."/>
            <person name="McMahon K.D."/>
            <person name="Konstantinidis K.T."/>
            <person name="Eloe-Fadrosh E.A."/>
            <person name="Kyrpides N.C."/>
            <person name="Woyke T."/>
        </authorList>
    </citation>
    <scope>NUCLEOTIDE SEQUENCE</scope>
    <source>
        <strain evidence="1">GVMAG-S-1101165-84</strain>
    </source>
</reference>